<evidence type="ECO:0000259" key="1">
    <source>
        <dbReference type="SMART" id="SM00992"/>
    </source>
</evidence>
<evidence type="ECO:0000313" key="3">
    <source>
        <dbReference type="Proteomes" id="UP001168972"/>
    </source>
</evidence>
<gene>
    <name evidence="2" type="ORF">PV327_006389</name>
</gene>
<name>A0AA39KI63_MICHY</name>
<organism evidence="2 3">
    <name type="scientific">Microctonus hyperodae</name>
    <name type="common">Parasitoid wasp</name>
    <dbReference type="NCBI Taxonomy" id="165561"/>
    <lineage>
        <taxon>Eukaryota</taxon>
        <taxon>Metazoa</taxon>
        <taxon>Ecdysozoa</taxon>
        <taxon>Arthropoda</taxon>
        <taxon>Hexapoda</taxon>
        <taxon>Insecta</taxon>
        <taxon>Pterygota</taxon>
        <taxon>Neoptera</taxon>
        <taxon>Endopterygota</taxon>
        <taxon>Hymenoptera</taxon>
        <taxon>Apocrita</taxon>
        <taxon>Ichneumonoidea</taxon>
        <taxon>Braconidae</taxon>
        <taxon>Euphorinae</taxon>
        <taxon>Microctonus</taxon>
    </lineage>
</organism>
<feature type="domain" description="Hemimethylated DNA-binding" evidence="1">
    <location>
        <begin position="498"/>
        <end position="594"/>
    </location>
</feature>
<dbReference type="Gene3D" id="1.20.1280.50">
    <property type="match status" value="1"/>
</dbReference>
<dbReference type="SUPFAM" id="SSF81383">
    <property type="entry name" value="F-box domain"/>
    <property type="match status" value="1"/>
</dbReference>
<dbReference type="SUPFAM" id="SSF141255">
    <property type="entry name" value="YccV-like"/>
    <property type="match status" value="1"/>
</dbReference>
<reference evidence="2" key="1">
    <citation type="journal article" date="2023" name="bioRxiv">
        <title>Scaffold-level genome assemblies of two parasitoid biocontrol wasps reveal the parthenogenesis mechanism and an associated novel virus.</title>
        <authorList>
            <person name="Inwood S."/>
            <person name="Skelly J."/>
            <person name="Guhlin J."/>
            <person name="Harrop T."/>
            <person name="Goldson S."/>
            <person name="Dearden P."/>
        </authorList>
    </citation>
    <scope>NUCLEOTIDE SEQUENCE</scope>
    <source>
        <strain evidence="2">Lincoln</strain>
        <tissue evidence="2">Whole body</tissue>
    </source>
</reference>
<sequence>MAADVLITFLPCEIIEYMLENDNLEISDILNFRLTCKYLNQAVITSNKLWRRKFFQRWPHLTEIYEVEEKRGRKVSNWMSEVRASIQSRKKLMNELSCISQKYFNKQELSHSALNYMDVLFRPELGAHPLAYHFLVDELIDLLERPILDSNLTHTYYAYKIIRYLRQCYLTNEWEAFVNLPVEEQTMERGALLVSQWSQPEKRVSYSCVSKMLDDIATYTQQHLRQSCPNHPIFSISSDKLNEWKDKNINDNQWNQIASRQIMDAQCKVMFEHMGFHGNSEMYYSSINSFIDQVLENKRGIPITLAIIFESVARRLGVRCEPVSFPAHFLLRWKERYNVPESDQVESFYIDVFNGGQFLTKNSCPRVGGISKCPIERYNIYRGASAVEVVQRMANNLEVAGRQRTQLNGRAARLRSALELIHLVRPYDTTAILHLARFYMHYQMDLNDLVQILITIRMNLDVSLRGQANHMLQMIQDYEKHMRVMPEEILQPKLRSPHIKYAIGMIMVHRIYGYSCVITGWDRQCEVFSGAIDEMGFSELSDGVNQPFYNLFIDNGSSGYVAQENLIITTSSNPVDHDEIGRYFYKYCGTYYLPNEEKEKEYPEDADVRNRLLDLSSHDI</sequence>
<dbReference type="InterPro" id="IPR036047">
    <property type="entry name" value="F-box-like_dom_sf"/>
</dbReference>
<dbReference type="GO" id="GO:0003677">
    <property type="term" value="F:DNA binding"/>
    <property type="evidence" value="ECO:0007669"/>
    <property type="project" value="InterPro"/>
</dbReference>
<comment type="caution">
    <text evidence="2">The sequence shown here is derived from an EMBL/GenBank/DDBJ whole genome shotgun (WGS) entry which is preliminary data.</text>
</comment>
<dbReference type="AlphaFoldDB" id="A0AA39KI63"/>
<dbReference type="Pfam" id="PF13369">
    <property type="entry name" value="Transglut_core2"/>
    <property type="match status" value="1"/>
</dbReference>
<proteinExistence type="predicted"/>
<dbReference type="EMBL" id="JAQQBR010001833">
    <property type="protein sequence ID" value="KAK0162625.1"/>
    <property type="molecule type" value="Genomic_DNA"/>
</dbReference>
<dbReference type="Pfam" id="PF08755">
    <property type="entry name" value="YccV-like"/>
    <property type="match status" value="1"/>
</dbReference>
<dbReference type="PANTHER" id="PTHR31350:SF21">
    <property type="entry name" value="F-BOX ONLY PROTEIN 21"/>
    <property type="match status" value="1"/>
</dbReference>
<dbReference type="Proteomes" id="UP001168972">
    <property type="component" value="Unassembled WGS sequence"/>
</dbReference>
<dbReference type="InterPro" id="IPR036623">
    <property type="entry name" value="Hemimethylated_DNA-bd_sf"/>
</dbReference>
<dbReference type="PANTHER" id="PTHR31350">
    <property type="entry name" value="SI:DKEY-261L7.2"/>
    <property type="match status" value="1"/>
</dbReference>
<dbReference type="SMART" id="SM00992">
    <property type="entry name" value="YccV-like"/>
    <property type="match status" value="1"/>
</dbReference>
<dbReference type="InterPro" id="IPR032698">
    <property type="entry name" value="SirB1_N"/>
</dbReference>
<reference evidence="2" key="2">
    <citation type="submission" date="2023-03" db="EMBL/GenBank/DDBJ databases">
        <authorList>
            <person name="Inwood S.N."/>
            <person name="Skelly J.G."/>
            <person name="Guhlin J."/>
            <person name="Harrop T.W.R."/>
            <person name="Goldson S.G."/>
            <person name="Dearden P.K."/>
        </authorList>
    </citation>
    <scope>NUCLEOTIDE SEQUENCE</scope>
    <source>
        <strain evidence="2">Lincoln</strain>
        <tissue evidence="2">Whole body</tissue>
    </source>
</reference>
<protein>
    <recommendedName>
        <fullName evidence="1">Hemimethylated DNA-binding domain-containing protein</fullName>
    </recommendedName>
</protein>
<dbReference type="Gene3D" id="2.30.30.390">
    <property type="entry name" value="Hemimethylated DNA-binding domain"/>
    <property type="match status" value="1"/>
</dbReference>
<accession>A0AA39KI63</accession>
<dbReference type="NCBIfam" id="TIGR02097">
    <property type="entry name" value="yccV"/>
    <property type="match status" value="1"/>
</dbReference>
<evidence type="ECO:0000313" key="2">
    <source>
        <dbReference type="EMBL" id="KAK0162625.1"/>
    </source>
</evidence>
<dbReference type="InterPro" id="IPR011722">
    <property type="entry name" value="Hemimethylated_DNA-bd_dom"/>
</dbReference>
<keyword evidence="3" id="KW-1185">Reference proteome</keyword>